<reference evidence="1 4" key="3">
    <citation type="submission" date="2018-03" db="EMBL/GenBank/DDBJ databases">
        <title>Genomic Encyclopedia of Archaeal and Bacterial Type Strains, Phase II (KMG-II): from individual species to whole genera.</title>
        <authorList>
            <person name="Goeker M."/>
        </authorList>
    </citation>
    <scope>NUCLEOTIDE SEQUENCE [LARGE SCALE GENOMIC DNA]</scope>
    <source>
        <strain evidence="1 4">DSM 17797</strain>
    </source>
</reference>
<reference evidence="3" key="2">
    <citation type="submission" date="2016-11" db="EMBL/GenBank/DDBJ databases">
        <authorList>
            <person name="Varghese N."/>
            <person name="Submissions S."/>
        </authorList>
    </citation>
    <scope>NUCLEOTIDE SEQUENCE [LARGE SCALE GENOMIC DNA]</scope>
    <source>
        <strain evidence="3">DSM 19729</strain>
    </source>
</reference>
<evidence type="ECO:0000313" key="1">
    <source>
        <dbReference type="EMBL" id="PRZ20697.1"/>
    </source>
</evidence>
<proteinExistence type="predicted"/>
<evidence type="ECO:0000313" key="2">
    <source>
        <dbReference type="EMBL" id="SHH45823.1"/>
    </source>
</evidence>
<dbReference type="AlphaFoldDB" id="A0A1M5T639"/>
<organism evidence="2 3">
    <name type="scientific">Flavobacterium granuli</name>
    <dbReference type="NCBI Taxonomy" id="280093"/>
    <lineage>
        <taxon>Bacteria</taxon>
        <taxon>Pseudomonadati</taxon>
        <taxon>Bacteroidota</taxon>
        <taxon>Flavobacteriia</taxon>
        <taxon>Flavobacteriales</taxon>
        <taxon>Flavobacteriaceae</taxon>
        <taxon>Flavobacterium</taxon>
    </lineage>
</organism>
<dbReference type="OrthoDB" id="1327407at2"/>
<keyword evidence="4" id="KW-1185">Reference proteome</keyword>
<name>A0A1M5T639_9FLAO</name>
<dbReference type="RefSeq" id="WP_072945627.1">
    <property type="nucleotide sequence ID" value="NZ_FQWO01000013.1"/>
</dbReference>
<evidence type="ECO:0000313" key="3">
    <source>
        <dbReference type="Proteomes" id="UP000184384"/>
    </source>
</evidence>
<gene>
    <name evidence="1" type="ORF">BC624_11173</name>
    <name evidence="2" type="ORF">SAMN05443373_11373</name>
</gene>
<dbReference type="Proteomes" id="UP000184384">
    <property type="component" value="Unassembled WGS sequence"/>
</dbReference>
<sequence length="84" mass="9628">MNEFLNSGDTFLNKHSGSCNYKDCNYNCTGFSFIGNKSSNHIDIIFDIKEGAVLDIYEWSQFKSDEEGLKKNIQIEIDDSDMPF</sequence>
<accession>A0A1M5T639</accession>
<dbReference type="EMBL" id="PVUB01000011">
    <property type="protein sequence ID" value="PRZ20697.1"/>
    <property type="molecule type" value="Genomic_DNA"/>
</dbReference>
<protein>
    <submittedName>
        <fullName evidence="2">Uncharacterized protein</fullName>
    </submittedName>
</protein>
<evidence type="ECO:0000313" key="4">
    <source>
        <dbReference type="Proteomes" id="UP000237771"/>
    </source>
</evidence>
<dbReference type="EMBL" id="FQWO01000013">
    <property type="protein sequence ID" value="SHH45823.1"/>
    <property type="molecule type" value="Genomic_DNA"/>
</dbReference>
<reference evidence="2" key="1">
    <citation type="submission" date="2016-11" db="EMBL/GenBank/DDBJ databases">
        <authorList>
            <person name="Jaros S."/>
            <person name="Januszkiewicz K."/>
            <person name="Wedrychowicz H."/>
        </authorList>
    </citation>
    <scope>NUCLEOTIDE SEQUENCE [LARGE SCALE GENOMIC DNA]</scope>
    <source>
        <strain evidence="2">DSM 19729</strain>
    </source>
</reference>
<dbReference type="Proteomes" id="UP000237771">
    <property type="component" value="Unassembled WGS sequence"/>
</dbReference>